<dbReference type="OrthoDB" id="10254947at2759"/>
<keyword evidence="6" id="KW-1185">Reference proteome</keyword>
<dbReference type="PANTHER" id="PTHR24198">
    <property type="entry name" value="ANKYRIN REPEAT AND PROTEIN KINASE DOMAIN-CONTAINING PROTEIN"/>
    <property type="match status" value="1"/>
</dbReference>
<dbReference type="AlphaFoldDB" id="A0A8S1E5E8"/>
<organism evidence="5 6">
    <name type="scientific">Cloeon dipterum</name>
    <dbReference type="NCBI Taxonomy" id="197152"/>
    <lineage>
        <taxon>Eukaryota</taxon>
        <taxon>Metazoa</taxon>
        <taxon>Ecdysozoa</taxon>
        <taxon>Arthropoda</taxon>
        <taxon>Hexapoda</taxon>
        <taxon>Insecta</taxon>
        <taxon>Pterygota</taxon>
        <taxon>Palaeoptera</taxon>
        <taxon>Ephemeroptera</taxon>
        <taxon>Pisciforma</taxon>
        <taxon>Baetidae</taxon>
        <taxon>Cloeon</taxon>
    </lineage>
</organism>
<evidence type="ECO:0000256" key="4">
    <source>
        <dbReference type="SAM" id="MobiDB-lite"/>
    </source>
</evidence>
<dbReference type="InterPro" id="IPR002110">
    <property type="entry name" value="Ankyrin_rpt"/>
</dbReference>
<dbReference type="PROSITE" id="PS50088">
    <property type="entry name" value="ANK_REPEAT"/>
    <property type="match status" value="1"/>
</dbReference>
<dbReference type="InterPro" id="IPR036770">
    <property type="entry name" value="Ankyrin_rpt-contain_sf"/>
</dbReference>
<dbReference type="Gene3D" id="1.25.40.20">
    <property type="entry name" value="Ankyrin repeat-containing domain"/>
    <property type="match status" value="3"/>
</dbReference>
<protein>
    <submittedName>
        <fullName evidence="5">Uncharacterized protein</fullName>
    </submittedName>
</protein>
<reference evidence="5 6" key="1">
    <citation type="submission" date="2020-04" db="EMBL/GenBank/DDBJ databases">
        <authorList>
            <person name="Alioto T."/>
            <person name="Alioto T."/>
            <person name="Gomez Garrido J."/>
        </authorList>
    </citation>
    <scope>NUCLEOTIDE SEQUENCE [LARGE SCALE GENOMIC DNA]</scope>
</reference>
<keyword evidence="2 3" id="KW-0040">ANK repeat</keyword>
<accession>A0A8S1E5E8</accession>
<comment type="caution">
    <text evidence="5">The sequence shown here is derived from an EMBL/GenBank/DDBJ whole genome shotgun (WGS) entry which is preliminary data.</text>
</comment>
<evidence type="ECO:0000313" key="5">
    <source>
        <dbReference type="EMBL" id="CAB3387465.1"/>
    </source>
</evidence>
<dbReference type="Pfam" id="PF13637">
    <property type="entry name" value="Ank_4"/>
    <property type="match status" value="1"/>
</dbReference>
<dbReference type="SMART" id="SM00248">
    <property type="entry name" value="ANK"/>
    <property type="match status" value="7"/>
</dbReference>
<dbReference type="PROSITE" id="PS50297">
    <property type="entry name" value="ANK_REP_REGION"/>
    <property type="match status" value="1"/>
</dbReference>
<dbReference type="PANTHER" id="PTHR24198:SF165">
    <property type="entry name" value="ANKYRIN REPEAT-CONTAINING PROTEIN-RELATED"/>
    <property type="match status" value="1"/>
</dbReference>
<dbReference type="SUPFAM" id="SSF48403">
    <property type="entry name" value="Ankyrin repeat"/>
    <property type="match status" value="2"/>
</dbReference>
<evidence type="ECO:0000313" key="6">
    <source>
        <dbReference type="Proteomes" id="UP000494165"/>
    </source>
</evidence>
<dbReference type="EMBL" id="CADEPI010000579">
    <property type="protein sequence ID" value="CAB3387465.1"/>
    <property type="molecule type" value="Genomic_DNA"/>
</dbReference>
<feature type="compositionally biased region" description="Basic and acidic residues" evidence="4">
    <location>
        <begin position="413"/>
        <end position="424"/>
    </location>
</feature>
<dbReference type="Pfam" id="PF12796">
    <property type="entry name" value="Ank_2"/>
    <property type="match status" value="1"/>
</dbReference>
<evidence type="ECO:0000256" key="3">
    <source>
        <dbReference type="PROSITE-ProRule" id="PRU00023"/>
    </source>
</evidence>
<dbReference type="Proteomes" id="UP000494165">
    <property type="component" value="Unassembled WGS sequence"/>
</dbReference>
<keyword evidence="1" id="KW-0677">Repeat</keyword>
<proteinExistence type="predicted"/>
<evidence type="ECO:0000256" key="1">
    <source>
        <dbReference type="ARBA" id="ARBA00022737"/>
    </source>
</evidence>
<sequence>MRTTKRLRVANLNQAIKNQSAQQNSTAFSAAPETVYDIKKISVKMDQDSDFEARRLFNYRKRQMPDSPVSDEAEEKIPRMEMEPKIFIIPSNDNPLIAEKLAVVESKRGDIPAILYAAEFACFEVCEEFVERGANVNVRDKNGNDVYHYASKMKQFNVNREDAVMVALQLGNFKFAYKLFDLYNSDKSFLSHCVLNSVPLDLLKFAYEQEPSVVKVEERDVYLYDKRIPRDAAMCQDFETFTWILEMASGLVGDLFNCKEWRLEIVKHAALNYDKCAGEAIANHVFSSFANDYEKEDLTRVLTEVMPKGNLKVVKMLIDGGADLNSRLVKGGISYSLFESALVMDEFEAAKFTYGRNQEEITPRMLESAALNGNVEMCEWLVGLLEAQVPYFIRHILLLNIQVTVKMENSENADTKESNDRKQPVDQSPESNEIKEIPRVEFDSKVPLAEKLVYVDSNRGDIPAILYAAEFACFEVCQKLVEQGANVNVRDENGNDVYHYACKNETCDLELIDLFANNKAEMKRFNENRADAVMIAIHRGNVKFAVKLFDLYGTELSFLWYCIPSQTTNMLKLAYNQDPSVGKVKDSDEFDKEILKQAAFFKDFETFEWVLDIEKDFSGNSLRSKEFRLDILKKAAFNDNEEASEEIANFIFSFASDFEREDLTRLLTDIMPRGNLKVVKILVDRGADMKLRMWREGISYSLFEDAVEKDELEAAKFAYEQNPEEEITSRMLNSAAETGNVEMCEWLVGLLEAPFIEILVPAFICFIASYKPFGDDIIPHCATKLRSYINQVDREGKTALHLAVDDHSLVALDALLKIGADMKVKYRFYNLLIYCLKNKFLEGAKILYAKDRSQLRGCYAKMASAFSTDHEETKKWLNSLPKRKSKPNDNLDDIYKVINALSGPFFELYGIEN</sequence>
<gene>
    <name evidence="5" type="ORF">CLODIP_2_CD11977</name>
</gene>
<feature type="region of interest" description="Disordered" evidence="4">
    <location>
        <begin position="410"/>
        <end position="436"/>
    </location>
</feature>
<name>A0A8S1E5E8_9INSE</name>
<feature type="repeat" description="ANK" evidence="3">
    <location>
        <begin position="795"/>
        <end position="827"/>
    </location>
</feature>
<evidence type="ECO:0000256" key="2">
    <source>
        <dbReference type="ARBA" id="ARBA00023043"/>
    </source>
</evidence>